<keyword evidence="1" id="KW-0805">Transcription regulation</keyword>
<dbReference type="Proteomes" id="UP000290909">
    <property type="component" value="Chromosome"/>
</dbReference>
<dbReference type="SUPFAM" id="SSF64288">
    <property type="entry name" value="Chorismate lyase-like"/>
    <property type="match status" value="1"/>
</dbReference>
<dbReference type="GO" id="GO:0003700">
    <property type="term" value="F:DNA-binding transcription factor activity"/>
    <property type="evidence" value="ECO:0007669"/>
    <property type="project" value="InterPro"/>
</dbReference>
<dbReference type="Pfam" id="PF07702">
    <property type="entry name" value="UTRA"/>
    <property type="match status" value="1"/>
</dbReference>
<dbReference type="SMART" id="SM00866">
    <property type="entry name" value="UTRA"/>
    <property type="match status" value="1"/>
</dbReference>
<dbReference type="GO" id="GO:0045892">
    <property type="term" value="P:negative regulation of DNA-templated transcription"/>
    <property type="evidence" value="ECO:0007669"/>
    <property type="project" value="TreeGrafter"/>
</dbReference>
<dbReference type="InterPro" id="IPR036388">
    <property type="entry name" value="WH-like_DNA-bd_sf"/>
</dbReference>
<dbReference type="GO" id="GO:0003677">
    <property type="term" value="F:DNA binding"/>
    <property type="evidence" value="ECO:0007669"/>
    <property type="project" value="UniProtKB-KW"/>
</dbReference>
<dbReference type="InterPro" id="IPR050679">
    <property type="entry name" value="Bact_HTH_transcr_reg"/>
</dbReference>
<dbReference type="Pfam" id="PF00392">
    <property type="entry name" value="GntR"/>
    <property type="match status" value="1"/>
</dbReference>
<feature type="domain" description="HTH gntR-type" evidence="4">
    <location>
        <begin position="3"/>
        <end position="71"/>
    </location>
</feature>
<organism evidence="5 6">
    <name type="scientific">Acholeplasma hippikon</name>
    <dbReference type="NCBI Taxonomy" id="264636"/>
    <lineage>
        <taxon>Bacteria</taxon>
        <taxon>Bacillati</taxon>
        <taxon>Mycoplasmatota</taxon>
        <taxon>Mollicutes</taxon>
        <taxon>Acholeplasmatales</taxon>
        <taxon>Acholeplasmataceae</taxon>
        <taxon>Acholeplasma</taxon>
    </lineage>
</organism>
<evidence type="ECO:0000259" key="4">
    <source>
        <dbReference type="PROSITE" id="PS50949"/>
    </source>
</evidence>
<dbReference type="PROSITE" id="PS50949">
    <property type="entry name" value="HTH_GNTR"/>
    <property type="match status" value="1"/>
</dbReference>
<dbReference type="STRING" id="1408416.GCA_000702765_00750"/>
<sequence length="236" mass="27641">MNEPIYITIQNDIKREIENGTLQSGDLVPSENELKEKYNVSRMTARQALNNLVNDGYLYRHKGKGTFISKRKIEKNIHGVRSFTQEMAAMNRKVSSKILKFEKVASPEKVAEKLFLAKKEEVFLIERVRYGDDTPVLFEQLYIPVKLFKSITEEDLKSSFYHYVETKMNLQISHCIQSIEAIEIPKELTEYLMVKEHTPTLLIERNTFLTNGRPFEYVKSYYRGDQYKFVQHAIKG</sequence>
<keyword evidence="6" id="KW-1185">Reference proteome</keyword>
<dbReference type="AlphaFoldDB" id="A0A449BIC4"/>
<evidence type="ECO:0000256" key="1">
    <source>
        <dbReference type="ARBA" id="ARBA00023015"/>
    </source>
</evidence>
<dbReference type="SMART" id="SM00345">
    <property type="entry name" value="HTH_GNTR"/>
    <property type="match status" value="1"/>
</dbReference>
<evidence type="ECO:0000256" key="3">
    <source>
        <dbReference type="ARBA" id="ARBA00023163"/>
    </source>
</evidence>
<dbReference type="FunFam" id="1.10.10.10:FF:000079">
    <property type="entry name" value="GntR family transcriptional regulator"/>
    <property type="match status" value="1"/>
</dbReference>
<name>A0A449BIC4_9MOLU</name>
<keyword evidence="3" id="KW-0804">Transcription</keyword>
<evidence type="ECO:0000256" key="2">
    <source>
        <dbReference type="ARBA" id="ARBA00023125"/>
    </source>
</evidence>
<evidence type="ECO:0000313" key="5">
    <source>
        <dbReference type="EMBL" id="VEU82188.1"/>
    </source>
</evidence>
<dbReference type="InterPro" id="IPR036390">
    <property type="entry name" value="WH_DNA-bd_sf"/>
</dbReference>
<evidence type="ECO:0000313" key="6">
    <source>
        <dbReference type="Proteomes" id="UP000290909"/>
    </source>
</evidence>
<proteinExistence type="predicted"/>
<dbReference type="PANTHER" id="PTHR44846">
    <property type="entry name" value="MANNOSYL-D-GLYCERATE TRANSPORT/METABOLISM SYSTEM REPRESSOR MNGR-RELATED"/>
    <property type="match status" value="1"/>
</dbReference>
<dbReference type="Gene3D" id="3.40.1410.10">
    <property type="entry name" value="Chorismate lyase-like"/>
    <property type="match status" value="1"/>
</dbReference>
<dbReference type="SUPFAM" id="SSF46785">
    <property type="entry name" value="Winged helix' DNA-binding domain"/>
    <property type="match status" value="1"/>
</dbReference>
<gene>
    <name evidence="5" type="primary">yvoA</name>
    <name evidence="5" type="ORF">NCTC10172_00195</name>
</gene>
<dbReference type="CDD" id="cd07377">
    <property type="entry name" value="WHTH_GntR"/>
    <property type="match status" value="1"/>
</dbReference>
<dbReference type="InterPro" id="IPR011663">
    <property type="entry name" value="UTRA"/>
</dbReference>
<dbReference type="PRINTS" id="PR00035">
    <property type="entry name" value="HTHGNTR"/>
</dbReference>
<dbReference type="InterPro" id="IPR000524">
    <property type="entry name" value="Tscrpt_reg_HTH_GntR"/>
</dbReference>
<protein>
    <submittedName>
        <fullName evidence="5">Transcriptional regulator</fullName>
    </submittedName>
</protein>
<accession>A0A449BIC4</accession>
<dbReference type="KEGG" id="ahk:NCTC10172_00195"/>
<keyword evidence="2" id="KW-0238">DNA-binding</keyword>
<dbReference type="PANTHER" id="PTHR44846:SF1">
    <property type="entry name" value="MANNOSYL-D-GLYCERATE TRANSPORT_METABOLISM SYSTEM REPRESSOR MNGR-RELATED"/>
    <property type="match status" value="1"/>
</dbReference>
<dbReference type="RefSeq" id="WP_035369055.1">
    <property type="nucleotide sequence ID" value="NZ_LR215050.1"/>
</dbReference>
<dbReference type="EMBL" id="LR215050">
    <property type="protein sequence ID" value="VEU82188.1"/>
    <property type="molecule type" value="Genomic_DNA"/>
</dbReference>
<dbReference type="Gene3D" id="1.10.10.10">
    <property type="entry name" value="Winged helix-like DNA-binding domain superfamily/Winged helix DNA-binding domain"/>
    <property type="match status" value="1"/>
</dbReference>
<dbReference type="InterPro" id="IPR028978">
    <property type="entry name" value="Chorismate_lyase_/UTRA_dom_sf"/>
</dbReference>
<reference evidence="5 6" key="1">
    <citation type="submission" date="2019-01" db="EMBL/GenBank/DDBJ databases">
        <authorList>
            <consortium name="Pathogen Informatics"/>
        </authorList>
    </citation>
    <scope>NUCLEOTIDE SEQUENCE [LARGE SCALE GENOMIC DNA]</scope>
    <source>
        <strain evidence="5 6">NCTC10172</strain>
    </source>
</reference>